<dbReference type="AlphaFoldDB" id="A0A1I0F531"/>
<organism evidence="1 2">
    <name type="scientific">Nonomuraea wenchangensis</name>
    <dbReference type="NCBI Taxonomy" id="568860"/>
    <lineage>
        <taxon>Bacteria</taxon>
        <taxon>Bacillati</taxon>
        <taxon>Actinomycetota</taxon>
        <taxon>Actinomycetes</taxon>
        <taxon>Streptosporangiales</taxon>
        <taxon>Streptosporangiaceae</taxon>
        <taxon>Nonomuraea</taxon>
    </lineage>
</organism>
<accession>A0A1I0F531</accession>
<dbReference type="EMBL" id="FOHX01000003">
    <property type="protein sequence ID" value="SET52522.1"/>
    <property type="molecule type" value="Genomic_DNA"/>
</dbReference>
<protein>
    <submittedName>
        <fullName evidence="1">Uncharacterized protein</fullName>
    </submittedName>
</protein>
<evidence type="ECO:0000313" key="2">
    <source>
        <dbReference type="Proteomes" id="UP000199361"/>
    </source>
</evidence>
<reference evidence="1 2" key="1">
    <citation type="submission" date="2016-10" db="EMBL/GenBank/DDBJ databases">
        <authorList>
            <person name="de Groot N.N."/>
        </authorList>
    </citation>
    <scope>NUCLEOTIDE SEQUENCE [LARGE SCALE GENOMIC DNA]</scope>
    <source>
        <strain evidence="1 2">CGMCC 4.5598</strain>
    </source>
</reference>
<name>A0A1I0F531_9ACTN</name>
<dbReference type="Proteomes" id="UP000199361">
    <property type="component" value="Unassembled WGS sequence"/>
</dbReference>
<sequence>MSIISPPSEITSQTANERAEIIAGLRALIDMFEQVPEIPVQSILGWAVGGRDKTAVPTMEAAAKAVQQAGIAHEYSVHEHGRTLWIEVGGISFSVSHVHDAAYAAHRARRSYDQVVQVGA</sequence>
<dbReference type="STRING" id="568860.SAMN05421811_103310"/>
<gene>
    <name evidence="1" type="ORF">SAMN05421811_103310</name>
</gene>
<dbReference type="RefSeq" id="WP_091079613.1">
    <property type="nucleotide sequence ID" value="NZ_FOHX01000003.1"/>
</dbReference>
<keyword evidence="2" id="KW-1185">Reference proteome</keyword>
<proteinExistence type="predicted"/>
<evidence type="ECO:0000313" key="1">
    <source>
        <dbReference type="EMBL" id="SET52522.1"/>
    </source>
</evidence>